<dbReference type="PROSITE" id="PS00389">
    <property type="entry name" value="ATPASE_DELTA"/>
    <property type="match status" value="1"/>
</dbReference>
<dbReference type="Pfam" id="PF00213">
    <property type="entry name" value="OSCP"/>
    <property type="match status" value="1"/>
</dbReference>
<dbReference type="GO" id="GO:0046933">
    <property type="term" value="F:proton-transporting ATP synthase activity, rotational mechanism"/>
    <property type="evidence" value="ECO:0007669"/>
    <property type="project" value="EnsemblFungi"/>
</dbReference>
<dbReference type="HAMAP" id="MF_01416">
    <property type="entry name" value="ATP_synth_delta_bact"/>
    <property type="match status" value="1"/>
</dbReference>
<comment type="caution">
    <text evidence="9">The sequence shown here is derived from an EMBL/GenBank/DDBJ whole genome shotgun (WGS) entry which is preliminary data.</text>
</comment>
<dbReference type="SUPFAM" id="SSF47928">
    <property type="entry name" value="N-terminal domain of the delta subunit of the F1F0-ATP synthase"/>
    <property type="match status" value="1"/>
</dbReference>
<dbReference type="InterPro" id="IPR000711">
    <property type="entry name" value="ATPase_OSCP/dsu"/>
</dbReference>
<dbReference type="Gene3D" id="1.10.520.20">
    <property type="entry name" value="N-terminal domain of the delta subunit of the F1F0-ATP synthase"/>
    <property type="match status" value="1"/>
</dbReference>
<reference evidence="9 10" key="1">
    <citation type="submission" date="2015-03" db="EMBL/GenBank/DDBJ databases">
        <title>RNA-seq based gene annotation and comparative genomics of four Zymoseptoria species reveal species-specific pathogenicity related genes and transposable element activity.</title>
        <authorList>
            <person name="Grandaubert J."/>
            <person name="Bhattacharyya A."/>
            <person name="Stukenbrock E.H."/>
        </authorList>
    </citation>
    <scope>NUCLEOTIDE SEQUENCE [LARGE SCALE GENOMIC DNA]</scope>
    <source>
        <strain evidence="9 10">Zb18110</strain>
    </source>
</reference>
<dbReference type="OrthoDB" id="1262810at2759"/>
<accession>A0A0F4GJI7</accession>
<dbReference type="AlphaFoldDB" id="A0A0F4GJI7"/>
<comment type="subcellular location">
    <subcellularLocation>
        <location evidence="1">Membrane</location>
    </subcellularLocation>
</comment>
<evidence type="ECO:0000256" key="8">
    <source>
        <dbReference type="ARBA" id="ARBA00023310"/>
    </source>
</evidence>
<dbReference type="InterPro" id="IPR020781">
    <property type="entry name" value="ATPase_OSCP/d_CS"/>
</dbReference>
<keyword evidence="7" id="KW-0472">Membrane</keyword>
<evidence type="ECO:0000256" key="7">
    <source>
        <dbReference type="ARBA" id="ARBA00023136"/>
    </source>
</evidence>
<organism evidence="9 10">
    <name type="scientific">Zymoseptoria brevis</name>
    <dbReference type="NCBI Taxonomy" id="1047168"/>
    <lineage>
        <taxon>Eukaryota</taxon>
        <taxon>Fungi</taxon>
        <taxon>Dikarya</taxon>
        <taxon>Ascomycota</taxon>
        <taxon>Pezizomycotina</taxon>
        <taxon>Dothideomycetes</taxon>
        <taxon>Dothideomycetidae</taxon>
        <taxon>Mycosphaerellales</taxon>
        <taxon>Mycosphaerellaceae</taxon>
        <taxon>Zymoseptoria</taxon>
    </lineage>
</organism>
<dbReference type="InterPro" id="IPR026015">
    <property type="entry name" value="ATP_synth_OSCP/delta_N_sf"/>
</dbReference>
<protein>
    <recommendedName>
        <fullName evidence="3">ATP synthase subunit 5, mitochondrial</fullName>
    </recommendedName>
</protein>
<keyword evidence="6" id="KW-0406">Ion transport</keyword>
<dbReference type="PRINTS" id="PR00125">
    <property type="entry name" value="ATPASEDELTA"/>
</dbReference>
<dbReference type="STRING" id="1047168.A0A0F4GJI7"/>
<evidence type="ECO:0000256" key="1">
    <source>
        <dbReference type="ARBA" id="ARBA00004370"/>
    </source>
</evidence>
<sequence length="228" mass="24477">MFAGRIASRTARVAAPRFQLAATRSFAVSAARPAADNRPPVELFGVDGTYASALYVAASKSNSLDAVSKAMETMSQTFKDDARLQGILTAPTLSSDDKKQIVSEIQKSINVQDKTNTIQNFLMTLAENNRLSVLEGVAEKFGQLMGASRGEVELTITSATALDSKIVKQLETSISKSKYAGQSKKLKVVTKVNPDIKGGLIVEIGEQTIDLSVSSKMQKMNKLLSDSL</sequence>
<keyword evidence="4" id="KW-0813">Transport</keyword>
<dbReference type="GO" id="GO:0045259">
    <property type="term" value="C:proton-transporting ATP synthase complex"/>
    <property type="evidence" value="ECO:0007669"/>
    <property type="project" value="EnsemblFungi"/>
</dbReference>
<dbReference type="Proteomes" id="UP000033647">
    <property type="component" value="Unassembled WGS sequence"/>
</dbReference>
<evidence type="ECO:0000256" key="4">
    <source>
        <dbReference type="ARBA" id="ARBA00022448"/>
    </source>
</evidence>
<keyword evidence="10" id="KW-1185">Reference proteome</keyword>
<gene>
    <name evidence="9" type="ORF">TI39_contig481g00005</name>
</gene>
<dbReference type="NCBIfam" id="TIGR01145">
    <property type="entry name" value="ATP_synt_delta"/>
    <property type="match status" value="1"/>
</dbReference>
<dbReference type="EMBL" id="LAFY01000473">
    <property type="protein sequence ID" value="KJX97536.1"/>
    <property type="molecule type" value="Genomic_DNA"/>
</dbReference>
<dbReference type="GO" id="GO:0005743">
    <property type="term" value="C:mitochondrial inner membrane"/>
    <property type="evidence" value="ECO:0007669"/>
    <property type="project" value="EnsemblFungi"/>
</dbReference>
<keyword evidence="8" id="KW-0066">ATP synthesis</keyword>
<proteinExistence type="inferred from homology"/>
<evidence type="ECO:0000256" key="2">
    <source>
        <dbReference type="ARBA" id="ARBA00007046"/>
    </source>
</evidence>
<evidence type="ECO:0000313" key="10">
    <source>
        <dbReference type="Proteomes" id="UP000033647"/>
    </source>
</evidence>
<evidence type="ECO:0000256" key="3">
    <source>
        <dbReference type="ARBA" id="ARBA00014723"/>
    </source>
</evidence>
<evidence type="ECO:0000256" key="5">
    <source>
        <dbReference type="ARBA" id="ARBA00022781"/>
    </source>
</evidence>
<evidence type="ECO:0000313" key="9">
    <source>
        <dbReference type="EMBL" id="KJX97536.1"/>
    </source>
</evidence>
<comment type="similarity">
    <text evidence="2">Belongs to the ATPase delta chain family.</text>
</comment>
<name>A0A0F4GJI7_9PEZI</name>
<keyword evidence="5" id="KW-0375">Hydrogen ion transport</keyword>
<evidence type="ECO:0000256" key="6">
    <source>
        <dbReference type="ARBA" id="ARBA00023065"/>
    </source>
</evidence>
<dbReference type="PANTHER" id="PTHR11910">
    <property type="entry name" value="ATP SYNTHASE DELTA CHAIN"/>
    <property type="match status" value="1"/>
</dbReference>